<dbReference type="EMBL" id="JALGAR010000005">
    <property type="protein sequence ID" value="MCI4659517.1"/>
    <property type="molecule type" value="Genomic_DNA"/>
</dbReference>
<comment type="caution">
    <text evidence="4">The sequence shown here is derived from an EMBL/GenBank/DDBJ whole genome shotgun (WGS) entry which is preliminary data.</text>
</comment>
<dbReference type="GO" id="GO:0008270">
    <property type="term" value="F:zinc ion binding"/>
    <property type="evidence" value="ECO:0007669"/>
    <property type="project" value="InterPro"/>
</dbReference>
<accession>A0AA41QXZ1</accession>
<dbReference type="GO" id="GO:0003676">
    <property type="term" value="F:nucleic acid binding"/>
    <property type="evidence" value="ECO:0007669"/>
    <property type="project" value="InterPro"/>
</dbReference>
<evidence type="ECO:0000256" key="1">
    <source>
        <dbReference type="ARBA" id="ARBA00023450"/>
    </source>
</evidence>
<dbReference type="CDD" id="cd00085">
    <property type="entry name" value="HNHc"/>
    <property type="match status" value="1"/>
</dbReference>
<dbReference type="SMART" id="SM00507">
    <property type="entry name" value="HNHc"/>
    <property type="match status" value="1"/>
</dbReference>
<feature type="compositionally biased region" description="Polar residues" evidence="2">
    <location>
        <begin position="1"/>
        <end position="12"/>
    </location>
</feature>
<dbReference type="Pfam" id="PF02720">
    <property type="entry name" value="DUF222"/>
    <property type="match status" value="1"/>
</dbReference>
<dbReference type="RefSeq" id="WP_243013003.1">
    <property type="nucleotide sequence ID" value="NZ_JALGAR010000005.1"/>
</dbReference>
<dbReference type="Pfam" id="PF01844">
    <property type="entry name" value="HNH"/>
    <property type="match status" value="1"/>
</dbReference>
<keyword evidence="4" id="KW-0378">Hydrolase</keyword>
<gene>
    <name evidence="4" type="ORF">MQH31_17075</name>
</gene>
<organism evidence="4 5">
    <name type="scientific">Cryobacterium zhongshanensis</name>
    <dbReference type="NCBI Taxonomy" id="2928153"/>
    <lineage>
        <taxon>Bacteria</taxon>
        <taxon>Bacillati</taxon>
        <taxon>Actinomycetota</taxon>
        <taxon>Actinomycetes</taxon>
        <taxon>Micrococcales</taxon>
        <taxon>Microbacteriaceae</taxon>
        <taxon>Cryobacterium</taxon>
    </lineage>
</organism>
<feature type="domain" description="HNH nuclease" evidence="3">
    <location>
        <begin position="451"/>
        <end position="503"/>
    </location>
</feature>
<keyword evidence="5" id="KW-1185">Reference proteome</keyword>
<dbReference type="InterPro" id="IPR003615">
    <property type="entry name" value="HNH_nuc"/>
</dbReference>
<keyword evidence="4" id="KW-0540">Nuclease</keyword>
<comment type="similarity">
    <text evidence="1">Belongs to the Rv1128c/1148c/1588c/1702c/1945/3466 family.</text>
</comment>
<reference evidence="4" key="1">
    <citation type="submission" date="2022-03" db="EMBL/GenBank/DDBJ databases">
        <title>Cryobacterium sp. nov. strain ZS14-85, isolated from Antarctic soil.</title>
        <authorList>
            <person name="Li J."/>
            <person name="Niu G."/>
        </authorList>
    </citation>
    <scope>NUCLEOTIDE SEQUENCE</scope>
    <source>
        <strain evidence="4">ZS14-85</strain>
    </source>
</reference>
<name>A0AA41QXZ1_9MICO</name>
<dbReference type="GO" id="GO:0004519">
    <property type="term" value="F:endonuclease activity"/>
    <property type="evidence" value="ECO:0007669"/>
    <property type="project" value="UniProtKB-KW"/>
</dbReference>
<dbReference type="InterPro" id="IPR002711">
    <property type="entry name" value="HNH"/>
</dbReference>
<feature type="region of interest" description="Disordered" evidence="2">
    <location>
        <begin position="1"/>
        <end position="27"/>
    </location>
</feature>
<evidence type="ECO:0000313" key="5">
    <source>
        <dbReference type="Proteomes" id="UP001165341"/>
    </source>
</evidence>
<keyword evidence="4" id="KW-0255">Endonuclease</keyword>
<evidence type="ECO:0000313" key="4">
    <source>
        <dbReference type="EMBL" id="MCI4659517.1"/>
    </source>
</evidence>
<dbReference type="InterPro" id="IPR003870">
    <property type="entry name" value="DUF222"/>
</dbReference>
<proteinExistence type="inferred from homology"/>
<sequence>MAGATDPQSHTPRTPDSRAAEDQPTVGVETAHPVAVAEGFEGAEGLAGSVPSVHADAVARLAEIKAALAEALAAIPVGLLSDAEAVTALKEVESIGRTVDAARVNTATDVDRRARVLGRDGLAWKMGCRGPWDVLTRVTRVSAREVKRRTKLGDAVLPHRAGLTVLPPLFPVVGAALTAGDIGVEAAELITTGLGLVSHRAVPAEVEVAERALVATAAGWITPETEILAGAGVPAATDLIRGMVLQWQAALDPDGMLPQEDVFEAKSNIGFGQLKNGLYPVKGGVTPELFGMMNTLFDAFLSFHARPAFPTEEQQALMDSGQMIPGAETEGTGADTGPELDVIEAELRERRQDTRTSGEKRADILRALIEHAARDNNTPSMGGSAPTVMVHVNAADLASGVGVGWIDGVEAPVSLKTVHQRICDGGFQGVLFGENNQVLTLGPERRYFNRAQRRAITARDGGCIIPGCKAPAHWAEVHHVKPWAKDGPTNVDNGVLLCWFHHHTIDTSGWEIRMVKGSPQVRAPGLIDPQRLWRPPNRHRAHQVLTGPPNRD</sequence>
<evidence type="ECO:0000256" key="2">
    <source>
        <dbReference type="SAM" id="MobiDB-lite"/>
    </source>
</evidence>
<dbReference type="AlphaFoldDB" id="A0AA41QXZ1"/>
<dbReference type="Gene3D" id="1.10.30.50">
    <property type="match status" value="1"/>
</dbReference>
<evidence type="ECO:0000259" key="3">
    <source>
        <dbReference type="SMART" id="SM00507"/>
    </source>
</evidence>
<dbReference type="Proteomes" id="UP001165341">
    <property type="component" value="Unassembled WGS sequence"/>
</dbReference>
<protein>
    <submittedName>
        <fullName evidence="4">HNH endonuclease</fullName>
    </submittedName>
</protein>